<evidence type="ECO:0000313" key="3">
    <source>
        <dbReference type="EMBL" id="KAL5105099.1"/>
    </source>
</evidence>
<keyword evidence="2" id="KW-0472">Membrane</keyword>
<organism evidence="3 4">
    <name type="scientific">Taenia crassiceps</name>
    <dbReference type="NCBI Taxonomy" id="6207"/>
    <lineage>
        <taxon>Eukaryota</taxon>
        <taxon>Metazoa</taxon>
        <taxon>Spiralia</taxon>
        <taxon>Lophotrochozoa</taxon>
        <taxon>Platyhelminthes</taxon>
        <taxon>Cestoda</taxon>
        <taxon>Eucestoda</taxon>
        <taxon>Cyclophyllidea</taxon>
        <taxon>Taeniidae</taxon>
        <taxon>Taenia</taxon>
    </lineage>
</organism>
<keyword evidence="4" id="KW-1185">Reference proteome</keyword>
<sequence>MSDWAGSAPPPESNHSVQPGLNRKAGTRLLRIGYRMSNSTTFFVLLPFQGRYWITNSRIHYSFWLCFNCVLLSHIGAVALVF</sequence>
<evidence type="ECO:0000256" key="2">
    <source>
        <dbReference type="SAM" id="Phobius"/>
    </source>
</evidence>
<dbReference type="EMBL" id="JAKROA010000009">
    <property type="protein sequence ID" value="KAL5105099.1"/>
    <property type="molecule type" value="Genomic_DNA"/>
</dbReference>
<name>A0ABR4Q6F5_9CEST</name>
<proteinExistence type="predicted"/>
<evidence type="ECO:0000313" key="4">
    <source>
        <dbReference type="Proteomes" id="UP001651158"/>
    </source>
</evidence>
<gene>
    <name evidence="3" type="ORF">TcWFU_001456</name>
</gene>
<accession>A0ABR4Q6F5</accession>
<keyword evidence="2" id="KW-0812">Transmembrane</keyword>
<keyword evidence="2" id="KW-1133">Transmembrane helix</keyword>
<dbReference type="Proteomes" id="UP001651158">
    <property type="component" value="Unassembled WGS sequence"/>
</dbReference>
<protein>
    <submittedName>
        <fullName evidence="3">Uncharacterized protein</fullName>
    </submittedName>
</protein>
<feature type="region of interest" description="Disordered" evidence="1">
    <location>
        <begin position="1"/>
        <end position="22"/>
    </location>
</feature>
<evidence type="ECO:0000256" key="1">
    <source>
        <dbReference type="SAM" id="MobiDB-lite"/>
    </source>
</evidence>
<comment type="caution">
    <text evidence="3">The sequence shown here is derived from an EMBL/GenBank/DDBJ whole genome shotgun (WGS) entry which is preliminary data.</text>
</comment>
<reference evidence="3 4" key="1">
    <citation type="journal article" date="2022" name="Front. Cell. Infect. Microbiol.">
        <title>The Genomes of Two Strains of Taenia crassiceps the Animal Model for the Study of Human Cysticercosis.</title>
        <authorList>
            <person name="Bobes R.J."/>
            <person name="Estrada K."/>
            <person name="Rios-Valencia D.G."/>
            <person name="Calderon-Gallegos A."/>
            <person name="de la Torre P."/>
            <person name="Carrero J.C."/>
            <person name="Sanchez-Flores A."/>
            <person name="Laclette J.P."/>
        </authorList>
    </citation>
    <scope>NUCLEOTIDE SEQUENCE [LARGE SCALE GENOMIC DNA]</scope>
    <source>
        <strain evidence="3">WFUcys</strain>
    </source>
</reference>
<feature type="transmembrane region" description="Helical" evidence="2">
    <location>
        <begin position="61"/>
        <end position="81"/>
    </location>
</feature>